<evidence type="ECO:0000313" key="2">
    <source>
        <dbReference type="EMBL" id="KAF5398301.1"/>
    </source>
</evidence>
<dbReference type="AlphaFoldDB" id="A0A8J4WFC7"/>
<feature type="compositionally biased region" description="Basic residues" evidence="1">
    <location>
        <begin position="77"/>
        <end position="102"/>
    </location>
</feature>
<dbReference type="EMBL" id="LUCH01005151">
    <property type="protein sequence ID" value="KAF5398301.1"/>
    <property type="molecule type" value="Genomic_DNA"/>
</dbReference>
<keyword evidence="3" id="KW-1185">Reference proteome</keyword>
<feature type="region of interest" description="Disordered" evidence="1">
    <location>
        <begin position="43"/>
        <end position="102"/>
    </location>
</feature>
<proteinExistence type="predicted"/>
<gene>
    <name evidence="2" type="ORF">PHET_08722</name>
</gene>
<evidence type="ECO:0000256" key="1">
    <source>
        <dbReference type="SAM" id="MobiDB-lite"/>
    </source>
</evidence>
<organism evidence="2 3">
    <name type="scientific">Paragonimus heterotremus</name>
    <dbReference type="NCBI Taxonomy" id="100268"/>
    <lineage>
        <taxon>Eukaryota</taxon>
        <taxon>Metazoa</taxon>
        <taxon>Spiralia</taxon>
        <taxon>Lophotrochozoa</taxon>
        <taxon>Platyhelminthes</taxon>
        <taxon>Trematoda</taxon>
        <taxon>Digenea</taxon>
        <taxon>Plagiorchiida</taxon>
        <taxon>Troglotremata</taxon>
        <taxon>Troglotrematidae</taxon>
        <taxon>Paragonimus</taxon>
    </lineage>
</organism>
<evidence type="ECO:0000313" key="3">
    <source>
        <dbReference type="Proteomes" id="UP000748531"/>
    </source>
</evidence>
<sequence length="102" mass="12100">MCNSVTYHCPSSFINLSLWVRFVSTFYFVDNITADFSLSIAAAKQAKKEEKQHSKHHKRKKKHEKSHDSGSSNHSDRLHRTKHEIKSKKHRKHHKKKERHKS</sequence>
<protein>
    <submittedName>
        <fullName evidence="2">Uncharacterized protein</fullName>
    </submittedName>
</protein>
<comment type="caution">
    <text evidence="2">The sequence shown here is derived from an EMBL/GenBank/DDBJ whole genome shotgun (WGS) entry which is preliminary data.</text>
</comment>
<feature type="compositionally biased region" description="Basic residues" evidence="1">
    <location>
        <begin position="53"/>
        <end position="64"/>
    </location>
</feature>
<reference evidence="2" key="1">
    <citation type="submission" date="2019-05" db="EMBL/GenBank/DDBJ databases">
        <title>Annotation for the trematode Paragonimus heterotremus.</title>
        <authorList>
            <person name="Choi Y.-J."/>
        </authorList>
    </citation>
    <scope>NUCLEOTIDE SEQUENCE</scope>
    <source>
        <strain evidence="2">LC</strain>
    </source>
</reference>
<accession>A0A8J4WFC7</accession>
<name>A0A8J4WFC7_9TREM</name>
<dbReference type="Proteomes" id="UP000748531">
    <property type="component" value="Unassembled WGS sequence"/>
</dbReference>